<sequence>MSIPDSADRGRRLDHQQRAYQLQVVGGLQGMGRWTVYGLLGVGAMHAFWPLFRKQTWAIKAFLVTSSSIFGLCIGAEDNLLRYEAQQRATENALRREARNALALKGIIATEGEIRKWLKEQEAERRAISEARAKVAIEAIDAGDAAESAEAGNVARLATAFHEKRDQARTQNTTQEVSELAEAIKKTPGSVEVDTSAPVPAPEEPAAESK</sequence>
<dbReference type="AlphaFoldDB" id="J5TIH2"/>
<dbReference type="OrthoDB" id="3356019at2759"/>
<dbReference type="Proteomes" id="UP000002748">
    <property type="component" value="Unassembled WGS sequence"/>
</dbReference>
<evidence type="ECO:0000313" key="3">
    <source>
        <dbReference type="EMBL" id="EJT51071.1"/>
    </source>
</evidence>
<proteinExistence type="predicted"/>
<dbReference type="VEuPathDB" id="FungiDB:A1Q1_07761"/>
<keyword evidence="2" id="KW-1133">Transmembrane helix</keyword>
<accession>J5TIH2</accession>
<keyword evidence="2" id="KW-0472">Membrane</keyword>
<evidence type="ECO:0000256" key="2">
    <source>
        <dbReference type="SAM" id="Phobius"/>
    </source>
</evidence>
<feature type="transmembrane region" description="Helical" evidence="2">
    <location>
        <begin position="34"/>
        <end position="52"/>
    </location>
</feature>
<comment type="caution">
    <text evidence="3">The sequence shown here is derived from an EMBL/GenBank/DDBJ whole genome shotgun (WGS) entry which is preliminary data.</text>
</comment>
<protein>
    <recommendedName>
        <fullName evidence="5">HIG1 domain-containing protein</fullName>
    </recommendedName>
</protein>
<name>J5TIH2_TRIAS</name>
<dbReference type="KEGG" id="tasa:A1Q1_07761"/>
<dbReference type="GeneID" id="25991273"/>
<dbReference type="EMBL" id="ALBS01000075">
    <property type="protein sequence ID" value="EJT51071.1"/>
    <property type="molecule type" value="Genomic_DNA"/>
</dbReference>
<dbReference type="HOGENOM" id="CLU_1310887_0_0_1"/>
<organism evidence="3 4">
    <name type="scientific">Trichosporon asahii var. asahii (strain ATCC 90039 / CBS 2479 / JCM 2466 / KCTC 7840 / NBRC 103889/ NCYC 2677 / UAMH 7654)</name>
    <name type="common">Yeast</name>
    <dbReference type="NCBI Taxonomy" id="1186058"/>
    <lineage>
        <taxon>Eukaryota</taxon>
        <taxon>Fungi</taxon>
        <taxon>Dikarya</taxon>
        <taxon>Basidiomycota</taxon>
        <taxon>Agaricomycotina</taxon>
        <taxon>Tremellomycetes</taxon>
        <taxon>Trichosporonales</taxon>
        <taxon>Trichosporonaceae</taxon>
        <taxon>Trichosporon</taxon>
    </lineage>
</organism>
<dbReference type="RefSeq" id="XP_014182248.1">
    <property type="nucleotide sequence ID" value="XM_014326773.1"/>
</dbReference>
<evidence type="ECO:0000313" key="4">
    <source>
        <dbReference type="Proteomes" id="UP000002748"/>
    </source>
</evidence>
<evidence type="ECO:0000256" key="1">
    <source>
        <dbReference type="SAM" id="MobiDB-lite"/>
    </source>
</evidence>
<feature type="region of interest" description="Disordered" evidence="1">
    <location>
        <begin position="162"/>
        <end position="210"/>
    </location>
</feature>
<gene>
    <name evidence="3" type="ORF">A1Q1_07761</name>
</gene>
<keyword evidence="2" id="KW-0812">Transmembrane</keyword>
<evidence type="ECO:0008006" key="5">
    <source>
        <dbReference type="Google" id="ProtNLM"/>
    </source>
</evidence>
<reference evidence="3 4" key="1">
    <citation type="journal article" date="2012" name="Eukaryot. Cell">
        <title>Draft genome sequence of CBS 2479, the standard type strain of Trichosporon asahii.</title>
        <authorList>
            <person name="Yang R.Y."/>
            <person name="Li H.T."/>
            <person name="Zhu H."/>
            <person name="Zhou G.P."/>
            <person name="Wang M."/>
            <person name="Wang L."/>
        </authorList>
    </citation>
    <scope>NUCLEOTIDE SEQUENCE [LARGE SCALE GENOMIC DNA]</scope>
    <source>
        <strain evidence="4">ATCC 90039 / CBS 2479 / JCM 2466 / KCTC 7840 / NCYC 2677 / UAMH 7654</strain>
    </source>
</reference>